<evidence type="ECO:0000313" key="1">
    <source>
        <dbReference type="EMBL" id="MCK0536835.1"/>
    </source>
</evidence>
<organism evidence="1 2">
    <name type="scientific">Alcanivorax quisquiliarum</name>
    <dbReference type="NCBI Taxonomy" id="2933565"/>
    <lineage>
        <taxon>Bacteria</taxon>
        <taxon>Pseudomonadati</taxon>
        <taxon>Pseudomonadota</taxon>
        <taxon>Gammaproteobacteria</taxon>
        <taxon>Oceanospirillales</taxon>
        <taxon>Alcanivoracaceae</taxon>
        <taxon>Alcanivorax</taxon>
    </lineage>
</organism>
<gene>
    <name evidence="1" type="ORF">MU846_03860</name>
</gene>
<reference evidence="1" key="1">
    <citation type="submission" date="2022-04" db="EMBL/GenBank/DDBJ databases">
        <title>Alcanivorax sp. CY1518 draft genome sequence.</title>
        <authorList>
            <person name="Zhao G."/>
            <person name="An M."/>
        </authorList>
    </citation>
    <scope>NUCLEOTIDE SEQUENCE</scope>
    <source>
        <strain evidence="1">CY1518</strain>
    </source>
</reference>
<name>A0ABT0E4W6_9GAMM</name>
<keyword evidence="2" id="KW-1185">Reference proteome</keyword>
<dbReference type="RefSeq" id="WP_246948611.1">
    <property type="nucleotide sequence ID" value="NZ_JALKII010000002.1"/>
</dbReference>
<comment type="caution">
    <text evidence="1">The sequence shown here is derived from an EMBL/GenBank/DDBJ whole genome shotgun (WGS) entry which is preliminary data.</text>
</comment>
<dbReference type="EMBL" id="JALKII010000002">
    <property type="protein sequence ID" value="MCK0536835.1"/>
    <property type="molecule type" value="Genomic_DNA"/>
</dbReference>
<sequence length="171" mass="19872">MRGIVLKLTFLLVYWSLVGCGQELPKDRYLQYLLEDKRESYLAVVDKVLEENIYRLEVTSNKEFYVEPAAINADSVVDMRELIEDRLGLDLINTIFADGAFGVINEVSFFNYRKGFVFSGEHKGIAYIVDESGIEAVAQLDKIDKSDTSIHGKRLYKFLEPHWYIFYEYFP</sequence>
<proteinExistence type="predicted"/>
<accession>A0ABT0E4W6</accession>
<dbReference type="Proteomes" id="UP001165524">
    <property type="component" value="Unassembled WGS sequence"/>
</dbReference>
<dbReference type="PROSITE" id="PS51257">
    <property type="entry name" value="PROKAR_LIPOPROTEIN"/>
    <property type="match status" value="1"/>
</dbReference>
<protein>
    <submittedName>
        <fullName evidence="1">Uncharacterized protein</fullName>
    </submittedName>
</protein>
<evidence type="ECO:0000313" key="2">
    <source>
        <dbReference type="Proteomes" id="UP001165524"/>
    </source>
</evidence>